<gene>
    <name evidence="2" type="primary">LOC117641541</name>
</gene>
<organism evidence="2">
    <name type="scientific">Thrips palmi</name>
    <name type="common">Melon thrips</name>
    <dbReference type="NCBI Taxonomy" id="161013"/>
    <lineage>
        <taxon>Eukaryota</taxon>
        <taxon>Metazoa</taxon>
        <taxon>Ecdysozoa</taxon>
        <taxon>Arthropoda</taxon>
        <taxon>Hexapoda</taxon>
        <taxon>Insecta</taxon>
        <taxon>Pterygota</taxon>
        <taxon>Neoptera</taxon>
        <taxon>Paraneoptera</taxon>
        <taxon>Thysanoptera</taxon>
        <taxon>Terebrantia</taxon>
        <taxon>Thripoidea</taxon>
        <taxon>Thripidae</taxon>
        <taxon>Thrips</taxon>
    </lineage>
</organism>
<dbReference type="RefSeq" id="XP_034234917.1">
    <property type="nucleotide sequence ID" value="XM_034379026.1"/>
</dbReference>
<proteinExistence type="predicted"/>
<sequence>MRGGIYRTILHRCRLLITARSPCHHTTDQTLRLPSRSACCPSSRNTSPLHWKFVNRCPTSWPVRKKRPSDAPFAIRISVEEAVS</sequence>
<dbReference type="GeneID" id="117641541"/>
<dbReference type="AlphaFoldDB" id="A0A6P8YLN5"/>
<evidence type="ECO:0000313" key="1">
    <source>
        <dbReference type="Proteomes" id="UP000515158"/>
    </source>
</evidence>
<keyword evidence="1" id="KW-1185">Reference proteome</keyword>
<evidence type="ECO:0000313" key="2">
    <source>
        <dbReference type="RefSeq" id="XP_034234917.1"/>
    </source>
</evidence>
<reference evidence="2" key="1">
    <citation type="submission" date="2025-08" db="UniProtKB">
        <authorList>
            <consortium name="RefSeq"/>
        </authorList>
    </citation>
    <scope>IDENTIFICATION</scope>
    <source>
        <tissue evidence="2">Total insect</tissue>
    </source>
</reference>
<protein>
    <submittedName>
        <fullName evidence="2">Uncharacterized protein LOC117641541 isoform X3</fullName>
    </submittedName>
</protein>
<name>A0A6P8YLN5_THRPL</name>
<dbReference type="Proteomes" id="UP000515158">
    <property type="component" value="Unplaced"/>
</dbReference>
<accession>A0A6P8YLN5</accession>
<dbReference type="OrthoDB" id="8113227at2759"/>